<evidence type="ECO:0000313" key="1">
    <source>
        <dbReference type="EMBL" id="BDX03097.1"/>
    </source>
</evidence>
<reference evidence="1 2" key="1">
    <citation type="submission" date="2023-01" db="EMBL/GenBank/DDBJ databases">
        <title>Complete genome sequence of Marinomonas pontica strain 200518_36.</title>
        <authorList>
            <person name="Ueki S."/>
            <person name="Gajardo G."/>
            <person name="Maruyama F."/>
        </authorList>
    </citation>
    <scope>NUCLEOTIDE SEQUENCE [LARGE SCALE GENOMIC DNA]</scope>
    <source>
        <strain evidence="1 2">200518_36</strain>
    </source>
</reference>
<accession>A0ABM8FDF7</accession>
<dbReference type="Proteomes" id="UP001307608">
    <property type="component" value="Chromosome"/>
</dbReference>
<dbReference type="EMBL" id="AP027271">
    <property type="protein sequence ID" value="BDX03097.1"/>
    <property type="molecule type" value="Genomic_DNA"/>
</dbReference>
<evidence type="ECO:0000313" key="2">
    <source>
        <dbReference type="Proteomes" id="UP001307608"/>
    </source>
</evidence>
<name>A0ABM8FDF7_9GAMM</name>
<organism evidence="1 2">
    <name type="scientific">Marinomonas pontica</name>
    <dbReference type="NCBI Taxonomy" id="264739"/>
    <lineage>
        <taxon>Bacteria</taxon>
        <taxon>Pseudomonadati</taxon>
        <taxon>Pseudomonadota</taxon>
        <taxon>Gammaproteobacteria</taxon>
        <taxon>Oceanospirillales</taxon>
        <taxon>Oceanospirillaceae</taxon>
        <taxon>Marinomonas</taxon>
    </lineage>
</organism>
<sequence length="242" mass="27587">MTINIRDLLKITEASTKHKKEPRDILFEALEGNCSLYVISDKDIRETLVPCRAGELHHVVPGEFIDQYQPMLNHLQYVDIQLGQPLALNKTAIKHLIINQCFSEVELFREQATVVENQEFDFWKTEREIYDWEENLPEYASITLDHVLVSKSAPTSQTLGNKPTTSNTRDNAPRTALKVIALLMHHLAKNPKYASGKSPNKSQIKELLIELAADLGVNNYGLSKVDERLLTDAMKHLEEQKN</sequence>
<gene>
    <name evidence="1" type="ORF">MACH16_18450</name>
</gene>
<proteinExistence type="predicted"/>
<dbReference type="RefSeq" id="WP_338267323.1">
    <property type="nucleotide sequence ID" value="NZ_AP027271.1"/>
</dbReference>
<protein>
    <submittedName>
        <fullName evidence="1">Uncharacterized protein</fullName>
    </submittedName>
</protein>
<keyword evidence="2" id="KW-1185">Reference proteome</keyword>